<reference evidence="1 2" key="1">
    <citation type="submission" date="2016-10" db="EMBL/GenBank/DDBJ databases">
        <authorList>
            <person name="de Groot N.N."/>
        </authorList>
    </citation>
    <scope>NUCLEOTIDE SEQUENCE [LARGE SCALE GENOMIC DNA]</scope>
    <source>
        <strain>GEY</strain>
        <strain evidence="2">DSM 9560</strain>
    </source>
</reference>
<name>A0A1I2HIG0_9BACT</name>
<evidence type="ECO:0000313" key="1">
    <source>
        <dbReference type="EMBL" id="SFF29080.1"/>
    </source>
</evidence>
<dbReference type="STRING" id="1003.SAMN04488541_10243"/>
<dbReference type="PROSITE" id="PS51257">
    <property type="entry name" value="PROKAR_LIPOPROTEIN"/>
    <property type="match status" value="1"/>
</dbReference>
<dbReference type="InterPro" id="IPR025634">
    <property type="entry name" value="DUF4292"/>
</dbReference>
<accession>A0A1I2HIG0</accession>
<dbReference type="AlphaFoldDB" id="A0A1I2HIG0"/>
<evidence type="ECO:0008006" key="3">
    <source>
        <dbReference type="Google" id="ProtNLM"/>
    </source>
</evidence>
<sequence>MKNFFLYLLILMIGLSACGKKNVVRNKKLSNEFRVEELKFDYLTSRGKITYKDPAQEFTSPVDIRMKRDSVIWMSVKPMLGIEAARIMITKDSVLIVDRYNKSMMLFSFDSLSRKVNFPLDFKMVEAMMIGNLPMSVENARAKIAIESDYFKIRQKQGDFELVSLVSREHHKLQRIDVEQDNSHNELILKYEDFKVVQSQVVPFIGTAVLNYKDKVTKTGNQIEINVFHNKIDLPKEPLTFPFQRLKLDEK</sequence>
<evidence type="ECO:0000313" key="2">
    <source>
        <dbReference type="Proteomes" id="UP000199513"/>
    </source>
</evidence>
<keyword evidence="2" id="KW-1185">Reference proteome</keyword>
<protein>
    <recommendedName>
        <fullName evidence="3">DUF4292 domain-containing protein</fullName>
    </recommendedName>
</protein>
<dbReference type="RefSeq" id="WP_177217385.1">
    <property type="nucleotide sequence ID" value="NZ_FONY01000024.1"/>
</dbReference>
<proteinExistence type="predicted"/>
<gene>
    <name evidence="1" type="ORF">SAMN04488541_10243</name>
</gene>
<dbReference type="Proteomes" id="UP000199513">
    <property type="component" value="Unassembled WGS sequence"/>
</dbReference>
<organism evidence="1 2">
    <name type="scientific">Thermoflexibacter ruber</name>
    <dbReference type="NCBI Taxonomy" id="1003"/>
    <lineage>
        <taxon>Bacteria</taxon>
        <taxon>Pseudomonadati</taxon>
        <taxon>Bacteroidota</taxon>
        <taxon>Cytophagia</taxon>
        <taxon>Cytophagales</taxon>
        <taxon>Thermoflexibacteraceae</taxon>
        <taxon>Thermoflexibacter</taxon>
    </lineage>
</organism>
<dbReference type="EMBL" id="FONY01000024">
    <property type="protein sequence ID" value="SFF29080.1"/>
    <property type="molecule type" value="Genomic_DNA"/>
</dbReference>
<dbReference type="Pfam" id="PF14125">
    <property type="entry name" value="DUF4292"/>
    <property type="match status" value="1"/>
</dbReference>